<protein>
    <submittedName>
        <fullName evidence="3">Uncharacterized protein</fullName>
    </submittedName>
</protein>
<reference evidence="2" key="3">
    <citation type="submission" date="2023-01" db="EMBL/GenBank/DDBJ databases">
        <title>Human gut microbiome strain richness.</title>
        <authorList>
            <person name="Chen-Liaw A."/>
        </authorList>
    </citation>
    <scope>NUCLEOTIDE SEQUENCE</scope>
    <source>
        <strain evidence="2">D55st1_G4_D55t1_190419</strain>
    </source>
</reference>
<dbReference type="Proteomes" id="UP001220658">
    <property type="component" value="Unassembled WGS sequence"/>
</dbReference>
<dbReference type="EMBL" id="NFKM01000017">
    <property type="protein sequence ID" value="OUP58350.1"/>
    <property type="molecule type" value="Genomic_DNA"/>
</dbReference>
<evidence type="ECO:0000256" key="1">
    <source>
        <dbReference type="SAM" id="Phobius"/>
    </source>
</evidence>
<keyword evidence="4" id="KW-1185">Reference proteome</keyword>
<comment type="caution">
    <text evidence="3">The sequence shown here is derived from an EMBL/GenBank/DDBJ whole genome shotgun (WGS) entry which is preliminary data.</text>
</comment>
<keyword evidence="1" id="KW-1133">Transmembrane helix</keyword>
<keyword evidence="1" id="KW-0812">Transmembrane</keyword>
<feature type="transmembrane region" description="Helical" evidence="1">
    <location>
        <begin position="40"/>
        <end position="60"/>
    </location>
</feature>
<dbReference type="AlphaFoldDB" id="A0A1Y3VRB3"/>
<gene>
    <name evidence="3" type="ORF">B5F14_08155</name>
    <name evidence="2" type="ORF">POG00_10525</name>
</gene>
<evidence type="ECO:0000313" key="4">
    <source>
        <dbReference type="Proteomes" id="UP000195447"/>
    </source>
</evidence>
<dbReference type="RefSeq" id="WP_015535118.1">
    <property type="nucleotide sequence ID" value="NZ_CABKSV010000089.1"/>
</dbReference>
<reference evidence="3" key="2">
    <citation type="journal article" date="2018" name="BMC Genomics">
        <title>Whole genome sequencing and function prediction of 133 gut anaerobes isolated from chicken caecum in pure cultures.</title>
        <authorList>
            <person name="Medvecky M."/>
            <person name="Cejkova D."/>
            <person name="Polansky O."/>
            <person name="Karasova D."/>
            <person name="Kubasova T."/>
            <person name="Cizek A."/>
            <person name="Rychlik I."/>
        </authorList>
    </citation>
    <scope>NUCLEOTIDE SEQUENCE</scope>
    <source>
        <strain evidence="3">An178</strain>
    </source>
</reference>
<keyword evidence="1" id="KW-0472">Membrane</keyword>
<sequence>MKELKKLKTALIMILFGNGFYLLHTYFLQTQSSSFSQFSQGILLGLSVGSNIVGIILLIISIRKIQEDKNV</sequence>
<proteinExistence type="predicted"/>
<organism evidence="3 4">
    <name type="scientific">Faecalitalea cylindroides</name>
    <dbReference type="NCBI Taxonomy" id="39483"/>
    <lineage>
        <taxon>Bacteria</taxon>
        <taxon>Bacillati</taxon>
        <taxon>Bacillota</taxon>
        <taxon>Erysipelotrichia</taxon>
        <taxon>Erysipelotrichales</taxon>
        <taxon>Erysipelotrichaceae</taxon>
        <taxon>Faecalitalea</taxon>
    </lineage>
</organism>
<accession>A0A1Y3VRB3</accession>
<reference evidence="4" key="1">
    <citation type="submission" date="2017-04" db="EMBL/GenBank/DDBJ databases">
        <title>Function of individual gut microbiota members based on whole genome sequencing of pure cultures obtained from chicken caecum.</title>
        <authorList>
            <person name="Medvecky M."/>
            <person name="Cejkova D."/>
            <person name="Polansky O."/>
            <person name="Karasova D."/>
            <person name="Kubasova T."/>
            <person name="Cizek A."/>
            <person name="Rychlik I."/>
        </authorList>
    </citation>
    <scope>NUCLEOTIDE SEQUENCE [LARGE SCALE GENOMIC DNA]</scope>
    <source>
        <strain evidence="4">An178</strain>
    </source>
</reference>
<name>A0A1Y3VRB3_9FIRM</name>
<evidence type="ECO:0000313" key="2">
    <source>
        <dbReference type="EMBL" id="MDC0829134.1"/>
    </source>
</evidence>
<dbReference type="EMBL" id="JAQNCK010000038">
    <property type="protein sequence ID" value="MDC0829134.1"/>
    <property type="molecule type" value="Genomic_DNA"/>
</dbReference>
<evidence type="ECO:0000313" key="3">
    <source>
        <dbReference type="EMBL" id="OUP58350.1"/>
    </source>
</evidence>
<dbReference type="Proteomes" id="UP000195447">
    <property type="component" value="Unassembled WGS sequence"/>
</dbReference>
<feature type="transmembrane region" description="Helical" evidence="1">
    <location>
        <begin position="7"/>
        <end position="28"/>
    </location>
</feature>